<evidence type="ECO:0000313" key="1">
    <source>
        <dbReference type="EMBL" id="PPK71727.1"/>
    </source>
</evidence>
<organism evidence="1 2">
    <name type="scientific">Methylobacter tundripaludum</name>
    <dbReference type="NCBI Taxonomy" id="173365"/>
    <lineage>
        <taxon>Bacteria</taxon>
        <taxon>Pseudomonadati</taxon>
        <taxon>Pseudomonadota</taxon>
        <taxon>Gammaproteobacteria</taxon>
        <taxon>Methylococcales</taxon>
        <taxon>Methylococcaceae</taxon>
        <taxon>Methylobacter</taxon>
    </lineage>
</organism>
<proteinExistence type="predicted"/>
<reference evidence="1 2" key="1">
    <citation type="submission" date="2018-02" db="EMBL/GenBank/DDBJ databases">
        <title>Subsurface microbial communities from deep shales in Ohio and West Virginia, USA.</title>
        <authorList>
            <person name="Wrighton K."/>
        </authorList>
    </citation>
    <scope>NUCLEOTIDE SEQUENCE [LARGE SCALE GENOMIC DNA]</scope>
    <source>
        <strain evidence="1 2">OWC-G53F</strain>
    </source>
</reference>
<gene>
    <name evidence="1" type="ORF">B0F88_10676</name>
</gene>
<dbReference type="EMBL" id="PTIY01000006">
    <property type="protein sequence ID" value="PPK71727.1"/>
    <property type="molecule type" value="Genomic_DNA"/>
</dbReference>
<name>A0A2S6H2R7_9GAMM</name>
<comment type="caution">
    <text evidence="1">The sequence shown here is derived from an EMBL/GenBank/DDBJ whole genome shotgun (WGS) entry which is preliminary data.</text>
</comment>
<sequence length="60" mass="6571">MHALIVFDLFTIYFADVALLGRYGVSPCGIFNNNSARMAGNASLALSFYLEIFTLGTCMK</sequence>
<dbReference type="AlphaFoldDB" id="A0A2S6H2R7"/>
<accession>A0A2S6H2R7</accession>
<protein>
    <submittedName>
        <fullName evidence="1">Uncharacterized protein</fullName>
    </submittedName>
</protein>
<dbReference type="Proteomes" id="UP000238071">
    <property type="component" value="Unassembled WGS sequence"/>
</dbReference>
<evidence type="ECO:0000313" key="2">
    <source>
        <dbReference type="Proteomes" id="UP000238071"/>
    </source>
</evidence>
<keyword evidence="2" id="KW-1185">Reference proteome</keyword>